<dbReference type="PANTHER" id="PTHR10442">
    <property type="entry name" value="40S RIBOSOMAL PROTEIN S21"/>
    <property type="match status" value="1"/>
</dbReference>
<organism evidence="4 5">
    <name type="scientific">Monodon monoceros</name>
    <name type="common">Narwhal</name>
    <name type="synonym">Ceratodon monodon</name>
    <dbReference type="NCBI Taxonomy" id="40151"/>
    <lineage>
        <taxon>Eukaryota</taxon>
        <taxon>Metazoa</taxon>
        <taxon>Chordata</taxon>
        <taxon>Craniata</taxon>
        <taxon>Vertebrata</taxon>
        <taxon>Euteleostomi</taxon>
        <taxon>Mammalia</taxon>
        <taxon>Eutheria</taxon>
        <taxon>Laurasiatheria</taxon>
        <taxon>Artiodactyla</taxon>
        <taxon>Whippomorpha</taxon>
        <taxon>Cetacea</taxon>
        <taxon>Odontoceti</taxon>
        <taxon>Monodontidae</taxon>
        <taxon>Monodon</taxon>
    </lineage>
</organism>
<dbReference type="InterPro" id="IPR038579">
    <property type="entry name" value="Ribosomal_eS21_sf"/>
</dbReference>
<dbReference type="InterPro" id="IPR001931">
    <property type="entry name" value="Ribosomal_eS21"/>
</dbReference>
<sequence length="66" mass="7384">MRNDTSEFMDLCMPRKCSSSYRIITAKDHMNVAEADTVTGTFNGEFKTYAICGAIHRMGESDDSIL</sequence>
<dbReference type="Gene3D" id="3.30.1230.20">
    <property type="match status" value="1"/>
</dbReference>
<accession>A0A4V5P9Z2</accession>
<evidence type="ECO:0000256" key="2">
    <source>
        <dbReference type="ARBA" id="ARBA00022980"/>
    </source>
</evidence>
<dbReference type="AlphaFoldDB" id="A0A4V5P9Z2"/>
<dbReference type="GO" id="GO:0006412">
    <property type="term" value="P:translation"/>
    <property type="evidence" value="ECO:0007669"/>
    <property type="project" value="InterPro"/>
</dbReference>
<dbReference type="Proteomes" id="UP000308365">
    <property type="component" value="Unassembled WGS sequence"/>
</dbReference>
<protein>
    <recommendedName>
        <fullName evidence="6">40S ribosomal protein S21</fullName>
    </recommendedName>
</protein>
<dbReference type="GO" id="GO:0003735">
    <property type="term" value="F:structural constituent of ribosome"/>
    <property type="evidence" value="ECO:0007669"/>
    <property type="project" value="InterPro"/>
</dbReference>
<evidence type="ECO:0000256" key="3">
    <source>
        <dbReference type="ARBA" id="ARBA00023274"/>
    </source>
</evidence>
<gene>
    <name evidence="4" type="ORF">EI555_014067</name>
</gene>
<reference evidence="5" key="1">
    <citation type="journal article" date="2019" name="IScience">
        <title>Narwhal Genome Reveals Long-Term Low Genetic Diversity despite Current Large Abundance Size.</title>
        <authorList>
            <person name="Westbury M.V."/>
            <person name="Petersen B."/>
            <person name="Garde E."/>
            <person name="Heide-Jorgensen M.P."/>
            <person name="Lorenzen E.D."/>
        </authorList>
    </citation>
    <scope>NUCLEOTIDE SEQUENCE [LARGE SCALE GENOMIC DNA]</scope>
</reference>
<evidence type="ECO:0000313" key="5">
    <source>
        <dbReference type="Proteomes" id="UP000308365"/>
    </source>
</evidence>
<dbReference type="GO" id="GO:1990904">
    <property type="term" value="C:ribonucleoprotein complex"/>
    <property type="evidence" value="ECO:0007669"/>
    <property type="project" value="UniProtKB-KW"/>
</dbReference>
<proteinExistence type="inferred from homology"/>
<evidence type="ECO:0000256" key="1">
    <source>
        <dbReference type="ARBA" id="ARBA00010228"/>
    </source>
</evidence>
<evidence type="ECO:0008006" key="6">
    <source>
        <dbReference type="Google" id="ProtNLM"/>
    </source>
</evidence>
<dbReference type="GO" id="GO:0005840">
    <property type="term" value="C:ribosome"/>
    <property type="evidence" value="ECO:0007669"/>
    <property type="project" value="UniProtKB-KW"/>
</dbReference>
<dbReference type="Pfam" id="PF01249">
    <property type="entry name" value="Ribosomal_S21e"/>
    <property type="match status" value="1"/>
</dbReference>
<keyword evidence="3" id="KW-0687">Ribonucleoprotein</keyword>
<dbReference type="EMBL" id="RWIC01000183">
    <property type="protein sequence ID" value="TKC48040.1"/>
    <property type="molecule type" value="Genomic_DNA"/>
</dbReference>
<name>A0A4V5P9Z2_MONMO</name>
<comment type="caution">
    <text evidence="4">The sequence shown here is derived from an EMBL/GenBank/DDBJ whole genome shotgun (WGS) entry which is preliminary data.</text>
</comment>
<evidence type="ECO:0000313" key="4">
    <source>
        <dbReference type="EMBL" id="TKC48040.1"/>
    </source>
</evidence>
<keyword evidence="2" id="KW-0689">Ribosomal protein</keyword>
<comment type="similarity">
    <text evidence="1">Belongs to the eukaryotic ribosomal protein eS21 family.</text>
</comment>